<dbReference type="OrthoDB" id="3436513at2"/>
<reference evidence="2" key="1">
    <citation type="journal article" date="2011" name="MBio">
        <title>Novel metabolic attributes of the genus Cyanothece, comprising a group of unicellular nitrogen-fixing Cyanobacteria.</title>
        <authorList>
            <person name="Bandyopadhyay A."/>
            <person name="Elvitigala T."/>
            <person name="Welsh E."/>
            <person name="Stockel J."/>
            <person name="Liberton M."/>
            <person name="Min H."/>
            <person name="Sherman L.A."/>
            <person name="Pakrasi H.B."/>
        </authorList>
    </citation>
    <scope>NUCLEOTIDE SEQUENCE [LARGE SCALE GENOMIC DNA]</scope>
    <source>
        <strain evidence="2">PCC 7424</strain>
    </source>
</reference>
<keyword evidence="2" id="KW-1185">Reference proteome</keyword>
<dbReference type="STRING" id="65393.PCC7424_3215"/>
<dbReference type="HOGENOM" id="CLU_114047_5_0_3"/>
<dbReference type="eggNOG" id="COG1598">
    <property type="taxonomic scope" value="Bacteria"/>
</dbReference>
<dbReference type="KEGG" id="cyc:PCC7424_3215"/>
<proteinExistence type="predicted"/>
<dbReference type="AlphaFoldDB" id="B7KCR4"/>
<dbReference type="Proteomes" id="UP000002384">
    <property type="component" value="Chromosome"/>
</dbReference>
<evidence type="ECO:0000313" key="2">
    <source>
        <dbReference type="Proteomes" id="UP000002384"/>
    </source>
</evidence>
<sequence length="75" mass="8764">MNFPFTIVIQWSDEDQCYLVHLPEFPTQQFHTHGETYEEALKNAQEVLELLTAEYQQDGKPLPKLKSLNQSLTLK</sequence>
<gene>
    <name evidence="1" type="ordered locus">PCC7424_3215</name>
</gene>
<dbReference type="InterPro" id="IPR035069">
    <property type="entry name" value="TTHA1013/TTHA0281-like"/>
</dbReference>
<dbReference type="Gene3D" id="3.30.160.250">
    <property type="match status" value="1"/>
</dbReference>
<dbReference type="PANTHER" id="PTHR34504:SF2">
    <property type="entry name" value="UPF0150 PROTEIN SSL0259"/>
    <property type="match status" value="1"/>
</dbReference>
<dbReference type="SUPFAM" id="SSF143100">
    <property type="entry name" value="TTHA1013/TTHA0281-like"/>
    <property type="match status" value="1"/>
</dbReference>
<dbReference type="PANTHER" id="PTHR34504">
    <property type="entry name" value="ANTITOXIN HICB"/>
    <property type="match status" value="1"/>
</dbReference>
<organism evidence="1 2">
    <name type="scientific">Gloeothece citriformis (strain PCC 7424)</name>
    <name type="common">Cyanothece sp. (strain PCC 7424)</name>
    <dbReference type="NCBI Taxonomy" id="65393"/>
    <lineage>
        <taxon>Bacteria</taxon>
        <taxon>Bacillati</taxon>
        <taxon>Cyanobacteriota</taxon>
        <taxon>Cyanophyceae</taxon>
        <taxon>Oscillatoriophycideae</taxon>
        <taxon>Chroococcales</taxon>
        <taxon>Aphanothecaceae</taxon>
        <taxon>Gloeothece</taxon>
        <taxon>Gloeothece citriformis</taxon>
    </lineage>
</organism>
<protein>
    <submittedName>
        <fullName evidence="1">Uncharacterized protein</fullName>
    </submittedName>
</protein>
<dbReference type="InterPro" id="IPR051404">
    <property type="entry name" value="TA_system_antitoxin"/>
</dbReference>
<name>B7KCR4_GLOC7</name>
<accession>B7KCR4</accession>
<evidence type="ECO:0000313" key="1">
    <source>
        <dbReference type="EMBL" id="ACK71615.1"/>
    </source>
</evidence>
<dbReference type="RefSeq" id="WP_015955212.1">
    <property type="nucleotide sequence ID" value="NC_011729.1"/>
</dbReference>
<dbReference type="EMBL" id="CP001291">
    <property type="protein sequence ID" value="ACK71615.1"/>
    <property type="molecule type" value="Genomic_DNA"/>
</dbReference>